<evidence type="ECO:0000313" key="4">
    <source>
        <dbReference type="Proteomes" id="UP000250235"/>
    </source>
</evidence>
<dbReference type="OrthoDB" id="913489at2759"/>
<sequence length="200" mass="22939">MTIYANAHRRDISFKVGDRVFLKLRPHRQQSVCSRIFQKLAPRYYGPYVVTQKIGEVAYKLQLPAGSRVHPVFHASQLKKAVGKHSQIQELPLGTEQDLTSNYEPVNVLAQRQKKQAGVLIPQILVQWKDKPIEEATWEDAADFASQFPQTNLGDKAALNRESIVREFEHEHIDRPKPPITNVYSRRPKAQGPRKRLAIE</sequence>
<feature type="domain" description="Chromo" evidence="2">
    <location>
        <begin position="103"/>
        <end position="180"/>
    </location>
</feature>
<feature type="compositionally biased region" description="Basic residues" evidence="1">
    <location>
        <begin position="186"/>
        <end position="200"/>
    </location>
</feature>
<proteinExistence type="predicted"/>
<protein>
    <recommendedName>
        <fullName evidence="2">Chromo domain-containing protein</fullName>
    </recommendedName>
</protein>
<dbReference type="PROSITE" id="PS50013">
    <property type="entry name" value="CHROMO_2"/>
    <property type="match status" value="1"/>
</dbReference>
<accession>A0A2Z7BWR8</accession>
<feature type="region of interest" description="Disordered" evidence="1">
    <location>
        <begin position="175"/>
        <end position="200"/>
    </location>
</feature>
<evidence type="ECO:0000256" key="1">
    <source>
        <dbReference type="SAM" id="MobiDB-lite"/>
    </source>
</evidence>
<keyword evidence="4" id="KW-1185">Reference proteome</keyword>
<reference evidence="3 4" key="1">
    <citation type="journal article" date="2015" name="Proc. Natl. Acad. Sci. U.S.A.">
        <title>The resurrection genome of Boea hygrometrica: A blueprint for survival of dehydration.</title>
        <authorList>
            <person name="Xiao L."/>
            <person name="Yang G."/>
            <person name="Zhang L."/>
            <person name="Yang X."/>
            <person name="Zhao S."/>
            <person name="Ji Z."/>
            <person name="Zhou Q."/>
            <person name="Hu M."/>
            <person name="Wang Y."/>
            <person name="Chen M."/>
            <person name="Xu Y."/>
            <person name="Jin H."/>
            <person name="Xiao X."/>
            <person name="Hu G."/>
            <person name="Bao F."/>
            <person name="Hu Y."/>
            <person name="Wan P."/>
            <person name="Li L."/>
            <person name="Deng X."/>
            <person name="Kuang T."/>
            <person name="Xiang C."/>
            <person name="Zhu J.K."/>
            <person name="Oliver M.J."/>
            <person name="He Y."/>
        </authorList>
    </citation>
    <scope>NUCLEOTIDE SEQUENCE [LARGE SCALE GENOMIC DNA]</scope>
    <source>
        <strain evidence="4">cv. XS01</strain>
    </source>
</reference>
<name>A0A2Z7BWR8_9LAMI</name>
<dbReference type="InterPro" id="IPR000953">
    <property type="entry name" value="Chromo/chromo_shadow_dom"/>
</dbReference>
<evidence type="ECO:0000313" key="3">
    <source>
        <dbReference type="EMBL" id="KZV39092.1"/>
    </source>
</evidence>
<organism evidence="3 4">
    <name type="scientific">Dorcoceras hygrometricum</name>
    <dbReference type="NCBI Taxonomy" id="472368"/>
    <lineage>
        <taxon>Eukaryota</taxon>
        <taxon>Viridiplantae</taxon>
        <taxon>Streptophyta</taxon>
        <taxon>Embryophyta</taxon>
        <taxon>Tracheophyta</taxon>
        <taxon>Spermatophyta</taxon>
        <taxon>Magnoliopsida</taxon>
        <taxon>eudicotyledons</taxon>
        <taxon>Gunneridae</taxon>
        <taxon>Pentapetalae</taxon>
        <taxon>asterids</taxon>
        <taxon>lamiids</taxon>
        <taxon>Lamiales</taxon>
        <taxon>Gesneriaceae</taxon>
        <taxon>Didymocarpoideae</taxon>
        <taxon>Trichosporeae</taxon>
        <taxon>Loxocarpinae</taxon>
        <taxon>Dorcoceras</taxon>
    </lineage>
</organism>
<dbReference type="PANTHER" id="PTHR46148:SF52">
    <property type="entry name" value="OS04G0603800 PROTEIN"/>
    <property type="match status" value="1"/>
</dbReference>
<dbReference type="InterPro" id="IPR016197">
    <property type="entry name" value="Chromo-like_dom_sf"/>
</dbReference>
<dbReference type="SUPFAM" id="SSF54160">
    <property type="entry name" value="Chromo domain-like"/>
    <property type="match status" value="1"/>
</dbReference>
<dbReference type="Gene3D" id="2.40.50.40">
    <property type="match status" value="1"/>
</dbReference>
<evidence type="ECO:0000259" key="2">
    <source>
        <dbReference type="PROSITE" id="PS50013"/>
    </source>
</evidence>
<dbReference type="AlphaFoldDB" id="A0A2Z7BWR8"/>
<dbReference type="EMBL" id="KV001327">
    <property type="protein sequence ID" value="KZV39092.1"/>
    <property type="molecule type" value="Genomic_DNA"/>
</dbReference>
<dbReference type="Proteomes" id="UP000250235">
    <property type="component" value="Unassembled WGS sequence"/>
</dbReference>
<gene>
    <name evidence="3" type="ORF">F511_34262</name>
</gene>
<dbReference type="Pfam" id="PF24626">
    <property type="entry name" value="SH3_Tf2-1"/>
    <property type="match status" value="1"/>
</dbReference>
<dbReference type="PANTHER" id="PTHR46148">
    <property type="entry name" value="CHROMO DOMAIN-CONTAINING PROTEIN"/>
    <property type="match status" value="1"/>
</dbReference>
<dbReference type="InterPro" id="IPR056924">
    <property type="entry name" value="SH3_Tf2-1"/>
</dbReference>